<gene>
    <name evidence="1" type="ORF">HCJ94_17465</name>
</gene>
<evidence type="ECO:0000313" key="2">
    <source>
        <dbReference type="Proteomes" id="UP000783871"/>
    </source>
</evidence>
<sequence>MTDSDWYRRYEANQKVPYLPGDDYDFDRAMSELRTLVAEIHPDAAGAISSVLRILRHRRGLAAQVLDKAEPTCLSCGADKKCLGCDDVRPEAEKLDQGWRIISPLDRWETVERVEQANEYAPVRVWTDKTGPDYSWLIPRWRKLHAVAPPVRWQGTPEIRVVEYEYARDAPMFAVTTLDTVYRPELEDQLVEARYSRESGWRVVHRPDGGGAPVVIDCGRSKAKARTALRAAARQHAKALGVQVTVQPKERGRP</sequence>
<dbReference type="EMBL" id="JAATEO010000018">
    <property type="protein sequence ID" value="NJP33723.1"/>
    <property type="molecule type" value="Genomic_DNA"/>
</dbReference>
<accession>A0ABX0Z9C2</accession>
<protein>
    <submittedName>
        <fullName evidence="1">Uncharacterized protein</fullName>
    </submittedName>
</protein>
<dbReference type="Proteomes" id="UP000783871">
    <property type="component" value="Unassembled WGS sequence"/>
</dbReference>
<comment type="caution">
    <text evidence="1">The sequence shown here is derived from an EMBL/GenBank/DDBJ whole genome shotgun (WGS) entry which is preliminary data.</text>
</comment>
<evidence type="ECO:0000313" key="1">
    <source>
        <dbReference type="EMBL" id="NJP33723.1"/>
    </source>
</evidence>
<keyword evidence="2" id="KW-1185">Reference proteome</keyword>
<organism evidence="1 2">
    <name type="scientific">Micromonospora thermarum</name>
    <dbReference type="NCBI Taxonomy" id="2720024"/>
    <lineage>
        <taxon>Bacteria</taxon>
        <taxon>Bacillati</taxon>
        <taxon>Actinomycetota</taxon>
        <taxon>Actinomycetes</taxon>
        <taxon>Micromonosporales</taxon>
        <taxon>Micromonosporaceae</taxon>
        <taxon>Micromonospora</taxon>
    </lineage>
</organism>
<dbReference type="RefSeq" id="WP_168002092.1">
    <property type="nucleotide sequence ID" value="NZ_JAATEO010000018.1"/>
</dbReference>
<proteinExistence type="predicted"/>
<name>A0ABX0Z9C2_9ACTN</name>
<reference evidence="1 2" key="1">
    <citation type="submission" date="2020-03" db="EMBL/GenBank/DDBJ databases">
        <title>WGS of actinomycetes isolated from Thailand.</title>
        <authorList>
            <person name="Thawai C."/>
        </authorList>
    </citation>
    <scope>NUCLEOTIDE SEQUENCE [LARGE SCALE GENOMIC DNA]</scope>
    <source>
        <strain evidence="1 2">HSS6-12</strain>
    </source>
</reference>